<dbReference type="GO" id="GO:0043041">
    <property type="term" value="P:amino acid activation for nonribosomal peptide biosynthetic process"/>
    <property type="evidence" value="ECO:0007669"/>
    <property type="project" value="TreeGrafter"/>
</dbReference>
<dbReference type="InterPro" id="IPR001242">
    <property type="entry name" value="Condensation_dom"/>
</dbReference>
<evidence type="ECO:0000313" key="5">
    <source>
        <dbReference type="EMBL" id="CAE6998692.1"/>
    </source>
</evidence>
<dbReference type="SMART" id="SM00823">
    <property type="entry name" value="PKS_PP"/>
    <property type="match status" value="1"/>
</dbReference>
<gene>
    <name evidence="5" type="ORF">PTTW11_00765</name>
</gene>
<dbReference type="Pfam" id="PF00501">
    <property type="entry name" value="AMP-binding"/>
    <property type="match status" value="1"/>
</dbReference>
<dbReference type="InterPro" id="IPR036736">
    <property type="entry name" value="ACP-like_sf"/>
</dbReference>
<organism evidence="5 6">
    <name type="scientific">Pyrenophora teres f. teres</name>
    <dbReference type="NCBI Taxonomy" id="97479"/>
    <lineage>
        <taxon>Eukaryota</taxon>
        <taxon>Fungi</taxon>
        <taxon>Dikarya</taxon>
        <taxon>Ascomycota</taxon>
        <taxon>Pezizomycotina</taxon>
        <taxon>Dothideomycetes</taxon>
        <taxon>Pleosporomycetidae</taxon>
        <taxon>Pleosporales</taxon>
        <taxon>Pleosporineae</taxon>
        <taxon>Pleosporaceae</taxon>
        <taxon>Pyrenophora</taxon>
    </lineage>
</organism>
<evidence type="ECO:0000256" key="1">
    <source>
        <dbReference type="ARBA" id="ARBA00022450"/>
    </source>
</evidence>
<dbReference type="Gene3D" id="3.40.50.12780">
    <property type="entry name" value="N-terminal domain of ligase-like"/>
    <property type="match status" value="1"/>
</dbReference>
<dbReference type="SUPFAM" id="SSF56801">
    <property type="entry name" value="Acetyl-CoA synthetase-like"/>
    <property type="match status" value="1"/>
</dbReference>
<dbReference type="GO" id="GO:0031177">
    <property type="term" value="F:phosphopantetheine binding"/>
    <property type="evidence" value="ECO:0007669"/>
    <property type="project" value="InterPro"/>
</dbReference>
<dbReference type="GO" id="GO:0005737">
    <property type="term" value="C:cytoplasm"/>
    <property type="evidence" value="ECO:0007669"/>
    <property type="project" value="TreeGrafter"/>
</dbReference>
<dbReference type="Gene3D" id="3.30.559.10">
    <property type="entry name" value="Chloramphenicol acetyltransferase-like domain"/>
    <property type="match status" value="1"/>
</dbReference>
<dbReference type="InterPro" id="IPR042099">
    <property type="entry name" value="ANL_N_sf"/>
</dbReference>
<dbReference type="InterPro" id="IPR020845">
    <property type="entry name" value="AMP-binding_CS"/>
</dbReference>
<dbReference type="InterPro" id="IPR020806">
    <property type="entry name" value="PKS_PP-bd"/>
</dbReference>
<name>A0A6S6VUC2_9PLEO</name>
<sequence length="1136" mass="123658">MGTTNGFPLRSLLSASEGGQDPDTYWRASLAGCESMPFPPMPSGAHAQQSTAPATLEHHCALPPVPQASSYAYPSTLVHAAWAILSTRYTNVHEAVFGVAGAAQNAAGNGSRLTVVPLRIPVTDSQTARDYLAAVQQQAIGMVSYAHIGLKQIASLSADASYACDFQTLLLMQLDDDDKANANAPLTPDNTPYPLTLQCVPTQHGLRVVATFNPSIIEPWLVEKMLGQFDYAMQQLAAADKDTTVGDINMLPLADYNQLWEWNREVPAAVERCIHDIFADQACARPEAPAIYAWDGELTYGELESLSNRLAHRLVHLGVVPEMVVPLYFEKSMWTTVAMLAVLKAGGAFLLLDPLLPAARLEMLCRKVHATIGVASRSCHAALQGLNVVPTALVLDSESVAQLPPSTEPLNVAVRPNHTVYVVFTSGSTGEPKGCRMEHRSSCSAVVTHGPELGINQNTRTLQFAAYSFAGSLAETLLSLVAGACVCVPSEQQRREGLAQAIVKLGANWSFMTSTILDTINIGSVPTLRTICVGGEPIRTSQISQWATHLHLRQTYGSTETSGIVGSAKLHANSTTRDVGKAATGRYWIVSPGDYNKLAPLGATGEILVEGPTIGREYIDELKSTAAAFIQTPSWRSQFGETADIMRFYKTGDLGQYQADGTLQLLGRKDTQVKLRGQRIELGEIEHQARLACGPAREIVVELVKPRDSSGVEMPMLACFLVADQVNGHGSSTTVQAAAQAIRTRLETTLPQYMIPSVFVPLQELPVTGSRKTDRRQLRLMGANWTAQELAVLRTVSQGKRQTPRTEAERQLQKLWAEVLDLPADSIGRDDSFFQLGGDSMVAMRLAGAARQTGAGLTVADVFNDPKLSDLAVTLANVDFTMVVDELPAAQPFACLSPGQKDSLLGQLDSVHPETVSDILPLTSFQNDWVSTITAHNPAHSVHYSWLELGQQITLTDVTCTCKALLDHYPIMRSTFCCLQEEWWQVVLRSDDFEMPFRTVELGGDFEAEFKAVCKSDTEMLKQNQCPTGFILARHKSGRSRIVIRLSHAQYDGTSIAILWKTFADLYHRIKVPIGLTFATYLAYSQSVRQISISYWKKLLQGSQLTVAFPDASGTSTSEDLNGSFRLAPKAYMVGH</sequence>
<dbReference type="InterPro" id="IPR009081">
    <property type="entry name" value="PP-bd_ACP"/>
</dbReference>
<dbReference type="InterPro" id="IPR000873">
    <property type="entry name" value="AMP-dep_synth/lig_dom"/>
</dbReference>
<dbReference type="AlphaFoldDB" id="A0A6S6VUC2"/>
<dbReference type="InterPro" id="IPR023213">
    <property type="entry name" value="CAT-like_dom_sf"/>
</dbReference>
<keyword evidence="3" id="KW-0436">Ligase</keyword>
<dbReference type="FunFam" id="3.30.300.30:FF:000015">
    <property type="entry name" value="Nonribosomal peptide synthase SidD"/>
    <property type="match status" value="1"/>
</dbReference>
<dbReference type="Proteomes" id="UP000472372">
    <property type="component" value="Chromosome 1"/>
</dbReference>
<dbReference type="Gene3D" id="3.30.559.30">
    <property type="entry name" value="Nonribosomal peptide synthetase, condensation domain"/>
    <property type="match status" value="1"/>
</dbReference>
<evidence type="ECO:0000256" key="3">
    <source>
        <dbReference type="ARBA" id="ARBA00022598"/>
    </source>
</evidence>
<accession>A0A6S6VUC2</accession>
<dbReference type="SUPFAM" id="SSF47336">
    <property type="entry name" value="ACP-like"/>
    <property type="match status" value="1"/>
</dbReference>
<comment type="similarity">
    <text evidence="4">Belongs to the NRP synthetase family.</text>
</comment>
<dbReference type="PANTHER" id="PTHR45527:SF16">
    <property type="entry name" value="NONRIBOSOMAL PEPTIDE SYNTHASE ATNA-RELATED"/>
    <property type="match status" value="1"/>
</dbReference>
<dbReference type="GO" id="GO:0016874">
    <property type="term" value="F:ligase activity"/>
    <property type="evidence" value="ECO:0007669"/>
    <property type="project" value="UniProtKB-KW"/>
</dbReference>
<dbReference type="PROSITE" id="PS00455">
    <property type="entry name" value="AMP_BINDING"/>
    <property type="match status" value="1"/>
</dbReference>
<dbReference type="Pfam" id="PF00668">
    <property type="entry name" value="Condensation"/>
    <property type="match status" value="2"/>
</dbReference>
<dbReference type="InterPro" id="IPR006162">
    <property type="entry name" value="Ppantetheine_attach_site"/>
</dbReference>
<dbReference type="Gene3D" id="3.30.300.30">
    <property type="match status" value="1"/>
</dbReference>
<dbReference type="GO" id="GO:0044550">
    <property type="term" value="P:secondary metabolite biosynthetic process"/>
    <property type="evidence" value="ECO:0007669"/>
    <property type="project" value="TreeGrafter"/>
</dbReference>
<proteinExistence type="inferred from homology"/>
<keyword evidence="1" id="KW-0596">Phosphopantetheine</keyword>
<dbReference type="InterPro" id="IPR045851">
    <property type="entry name" value="AMP-bd_C_sf"/>
</dbReference>
<dbReference type="PROSITE" id="PS50075">
    <property type="entry name" value="CARRIER"/>
    <property type="match status" value="1"/>
</dbReference>
<evidence type="ECO:0000256" key="2">
    <source>
        <dbReference type="ARBA" id="ARBA00022553"/>
    </source>
</evidence>
<evidence type="ECO:0000256" key="4">
    <source>
        <dbReference type="ARBA" id="ARBA00029454"/>
    </source>
</evidence>
<protein>
    <submittedName>
        <fullName evidence="5">Uncharacterized protein</fullName>
    </submittedName>
</protein>
<evidence type="ECO:0000313" key="6">
    <source>
        <dbReference type="Proteomes" id="UP000472372"/>
    </source>
</evidence>
<reference evidence="5" key="1">
    <citation type="submission" date="2021-02" db="EMBL/GenBank/DDBJ databases">
        <authorList>
            <person name="Syme A R."/>
            <person name="Syme A R."/>
            <person name="Moolhuijzen P."/>
        </authorList>
    </citation>
    <scope>NUCLEOTIDE SEQUENCE</scope>
    <source>
        <strain evidence="5">W1-1</strain>
    </source>
</reference>
<dbReference type="Gene3D" id="1.10.1200.10">
    <property type="entry name" value="ACP-like"/>
    <property type="match status" value="1"/>
</dbReference>
<keyword evidence="2" id="KW-0597">Phosphoprotein</keyword>
<dbReference type="PROSITE" id="PS00012">
    <property type="entry name" value="PHOSPHOPANTETHEINE"/>
    <property type="match status" value="1"/>
</dbReference>
<dbReference type="PANTHER" id="PTHR45527">
    <property type="entry name" value="NONRIBOSOMAL PEPTIDE SYNTHETASE"/>
    <property type="match status" value="1"/>
</dbReference>
<dbReference type="Pfam" id="PF00550">
    <property type="entry name" value="PP-binding"/>
    <property type="match status" value="1"/>
</dbReference>
<dbReference type="EMBL" id="HG992977">
    <property type="protein sequence ID" value="CAE6998692.1"/>
    <property type="molecule type" value="Genomic_DNA"/>
</dbReference>
<dbReference type="CDD" id="cd05918">
    <property type="entry name" value="A_NRPS_SidN3_like"/>
    <property type="match status" value="1"/>
</dbReference>
<dbReference type="SUPFAM" id="SSF52777">
    <property type="entry name" value="CoA-dependent acyltransferases"/>
    <property type="match status" value="2"/>
</dbReference>
<dbReference type="FunFam" id="1.10.1200.10:FF:000005">
    <property type="entry name" value="Nonribosomal peptide synthetase 1"/>
    <property type="match status" value="1"/>
</dbReference>